<dbReference type="EMBL" id="UZAK01032631">
    <property type="protein sequence ID" value="VDP29566.1"/>
    <property type="molecule type" value="Genomic_DNA"/>
</dbReference>
<feature type="region of interest" description="Disordered" evidence="2">
    <location>
        <begin position="127"/>
        <end position="148"/>
    </location>
</feature>
<keyword evidence="1" id="KW-0805">Transcription regulation</keyword>
<keyword evidence="1" id="KW-0863">Zinc-finger</keyword>
<evidence type="ECO:0000313" key="5">
    <source>
        <dbReference type="Proteomes" id="UP000279833"/>
    </source>
</evidence>
<dbReference type="InterPro" id="IPR032200">
    <property type="entry name" value="COE_DBD"/>
</dbReference>
<keyword evidence="5" id="KW-1185">Reference proteome</keyword>
<dbReference type="Proteomes" id="UP000279833">
    <property type="component" value="Unassembled WGS sequence"/>
</dbReference>
<dbReference type="InterPro" id="IPR018350">
    <property type="entry name" value="Transcription_factor_COE_CS"/>
</dbReference>
<organism evidence="6">
    <name type="scientific">Schistosoma curassoni</name>
    <dbReference type="NCBI Taxonomy" id="6186"/>
    <lineage>
        <taxon>Eukaryota</taxon>
        <taxon>Metazoa</taxon>
        <taxon>Spiralia</taxon>
        <taxon>Lophotrochozoa</taxon>
        <taxon>Platyhelminthes</taxon>
        <taxon>Trematoda</taxon>
        <taxon>Digenea</taxon>
        <taxon>Strigeidida</taxon>
        <taxon>Schistosomatoidea</taxon>
        <taxon>Schistosomatidae</taxon>
        <taxon>Schistosoma</taxon>
    </lineage>
</organism>
<dbReference type="GO" id="GO:0006355">
    <property type="term" value="P:regulation of DNA-templated transcription"/>
    <property type="evidence" value="ECO:0007669"/>
    <property type="project" value="InterPro"/>
</dbReference>
<accession>A0A183JZL4</accession>
<evidence type="ECO:0000313" key="6">
    <source>
        <dbReference type="WBParaSite" id="SCUD_0000817201-mRNA-1"/>
    </source>
</evidence>
<keyword evidence="1" id="KW-0217">Developmental protein</keyword>
<evidence type="ECO:0000256" key="1">
    <source>
        <dbReference type="RuleBase" id="RU004489"/>
    </source>
</evidence>
<dbReference type="GO" id="GO:0003677">
    <property type="term" value="F:DNA binding"/>
    <property type="evidence" value="ECO:0007669"/>
    <property type="project" value="UniProtKB-KW"/>
</dbReference>
<feature type="compositionally biased region" description="Low complexity" evidence="2">
    <location>
        <begin position="175"/>
        <end position="190"/>
    </location>
</feature>
<dbReference type="AlphaFoldDB" id="A0A183JZL4"/>
<dbReference type="PROSITE" id="PS01345">
    <property type="entry name" value="COE"/>
    <property type="match status" value="1"/>
</dbReference>
<keyword evidence="1" id="KW-0539">Nucleus</keyword>
<dbReference type="PANTHER" id="PTHR10747">
    <property type="entry name" value="TRANSCRIPTION FACTOR COE FAMILY MEMBER"/>
    <property type="match status" value="1"/>
</dbReference>
<dbReference type="Pfam" id="PF16422">
    <property type="entry name" value="COE1_DBD"/>
    <property type="match status" value="1"/>
</dbReference>
<evidence type="ECO:0000313" key="4">
    <source>
        <dbReference type="EMBL" id="VDP29566.1"/>
    </source>
</evidence>
<sequence length="495" mass="55604">MATTMSLSNLSTNIDLLSSSSAVAAVAAASLHGHDVTIQTNNSHNSLDQSITPQLFTQLGTITSSTISRDPNELCTNMVDRHLTNSNFSSFIQQHSQYPISNQLTSNSSNYFTQSNTHLSTTNCVSMLQQQQQQPQPHHHQHQQHSELKRDHYEMLDMSTDPTNQFGLVRSWIAQQQQQQQQQNRQNNVNHLHHPNPHQNSPECSNSPSDQSNFLINTPNQSHGCLMNSQSQNNNNNNPNFNHILSISPNSLGNHNTTNNNSNTNNSTNNGTRNGSMVSACSAVAAVHHLTQMSNQMVGAINASNNNNNPNNNSVVGCLFDNTTGSMINNHVPFNNRGLSSNQLVNPTRYTHCTPRMEVAWARFEKQPPNNLRKSNFFHFIIALYDQNRHPIEVERAAFIDFVEKDKEPEGEKTNNGIHYRIRLLFANGVQQDQDLYIRLVDSSTKQPIAYEGQDKNPEMCRVLLTHEVMCSRCCERKSCGNRNETPSDPVILDR</sequence>
<dbReference type="InterPro" id="IPR038173">
    <property type="entry name" value="COE_DBD_sf"/>
</dbReference>
<feature type="domain" description="Transcription factor COE DNA-binding" evidence="3">
    <location>
        <begin position="354"/>
        <end position="495"/>
    </location>
</feature>
<evidence type="ECO:0000256" key="2">
    <source>
        <dbReference type="SAM" id="MobiDB-lite"/>
    </source>
</evidence>
<dbReference type="GO" id="GO:0008270">
    <property type="term" value="F:zinc ion binding"/>
    <property type="evidence" value="ECO:0007669"/>
    <property type="project" value="UniProtKB-KW"/>
</dbReference>
<dbReference type="FunFam" id="2.60.40.3180:FF:000004">
    <property type="entry name" value="Transcription factor COE1"/>
    <property type="match status" value="1"/>
</dbReference>
<feature type="compositionally biased region" description="Low complexity" evidence="2">
    <location>
        <begin position="250"/>
        <end position="275"/>
    </location>
</feature>
<name>A0A183JZL4_9TREM</name>
<feature type="compositionally biased region" description="Low complexity" evidence="2">
    <location>
        <begin position="228"/>
        <end position="242"/>
    </location>
</feature>
<keyword evidence="1" id="KW-0862">Zinc</keyword>
<dbReference type="InterPro" id="IPR003523">
    <property type="entry name" value="Transcription_factor_COE"/>
</dbReference>
<feature type="compositionally biased region" description="Polar residues" evidence="2">
    <location>
        <begin position="201"/>
        <end position="223"/>
    </location>
</feature>
<keyword evidence="1" id="KW-0238">DNA-binding</keyword>
<gene>
    <name evidence="4" type="ORF">SCUD_LOCUS8172</name>
</gene>
<reference evidence="4 5" key="2">
    <citation type="submission" date="2018-11" db="EMBL/GenBank/DDBJ databases">
        <authorList>
            <consortium name="Pathogen Informatics"/>
        </authorList>
    </citation>
    <scope>NUCLEOTIDE SEQUENCE [LARGE SCALE GENOMIC DNA]</scope>
    <source>
        <strain evidence="4">Dakar</strain>
        <strain evidence="5">Dakar, Senegal</strain>
    </source>
</reference>
<proteinExistence type="inferred from homology"/>
<dbReference type="WBParaSite" id="SCUD_0000817201-mRNA-1">
    <property type="protein sequence ID" value="SCUD_0000817201-mRNA-1"/>
    <property type="gene ID" value="SCUD_0000817201"/>
</dbReference>
<dbReference type="GO" id="GO:0005634">
    <property type="term" value="C:nucleus"/>
    <property type="evidence" value="ECO:0007669"/>
    <property type="project" value="UniProtKB-SubCell"/>
</dbReference>
<keyword evidence="1" id="KW-0804">Transcription</keyword>
<dbReference type="Gene3D" id="2.60.40.3180">
    <property type="entry name" value="Transcription factor COE1, DNA-binding domain"/>
    <property type="match status" value="1"/>
</dbReference>
<comment type="similarity">
    <text evidence="1">Belongs to the COE family.</text>
</comment>
<comment type="subcellular location">
    <subcellularLocation>
        <location evidence="1">Nucleus</location>
    </subcellularLocation>
</comment>
<keyword evidence="1" id="KW-0479">Metal-binding</keyword>
<feature type="region of interest" description="Disordered" evidence="2">
    <location>
        <begin position="174"/>
        <end position="275"/>
    </location>
</feature>
<reference evidence="6" key="1">
    <citation type="submission" date="2016-06" db="UniProtKB">
        <authorList>
            <consortium name="WormBaseParasite"/>
        </authorList>
    </citation>
    <scope>IDENTIFICATION</scope>
</reference>
<protein>
    <submittedName>
        <fullName evidence="6">COE1_DBD domain-containing protein</fullName>
    </submittedName>
</protein>
<evidence type="ECO:0000259" key="3">
    <source>
        <dbReference type="Pfam" id="PF16422"/>
    </source>
</evidence>
<dbReference type="STRING" id="6186.A0A183JZL4"/>